<accession>A0AA40AHR9</accession>
<evidence type="ECO:0000256" key="1">
    <source>
        <dbReference type="ARBA" id="ARBA00004141"/>
    </source>
</evidence>
<gene>
    <name evidence="9" type="ORF">B0H67DRAFT_666603</name>
</gene>
<organism evidence="9 10">
    <name type="scientific">Lasiosphaeris hirsuta</name>
    <dbReference type="NCBI Taxonomy" id="260670"/>
    <lineage>
        <taxon>Eukaryota</taxon>
        <taxon>Fungi</taxon>
        <taxon>Dikarya</taxon>
        <taxon>Ascomycota</taxon>
        <taxon>Pezizomycotina</taxon>
        <taxon>Sordariomycetes</taxon>
        <taxon>Sordariomycetidae</taxon>
        <taxon>Sordariales</taxon>
        <taxon>Lasiosphaeriaceae</taxon>
        <taxon>Lasiosphaeris</taxon>
    </lineage>
</organism>
<feature type="transmembrane region" description="Helical" evidence="7">
    <location>
        <begin position="171"/>
        <end position="192"/>
    </location>
</feature>
<dbReference type="Proteomes" id="UP001172102">
    <property type="component" value="Unassembled WGS sequence"/>
</dbReference>
<dbReference type="AlphaFoldDB" id="A0AA40AHR9"/>
<comment type="caution">
    <text evidence="9">The sequence shown here is derived from an EMBL/GenBank/DDBJ whole genome shotgun (WGS) entry which is preliminary data.</text>
</comment>
<proteinExistence type="inferred from homology"/>
<feature type="transmembrane region" description="Helical" evidence="7">
    <location>
        <begin position="12"/>
        <end position="28"/>
    </location>
</feature>
<keyword evidence="3 7" id="KW-1133">Transmembrane helix</keyword>
<feature type="transmembrane region" description="Helical" evidence="7">
    <location>
        <begin position="94"/>
        <end position="115"/>
    </location>
</feature>
<evidence type="ECO:0000256" key="6">
    <source>
        <dbReference type="SAM" id="MobiDB-lite"/>
    </source>
</evidence>
<feature type="transmembrane region" description="Helical" evidence="7">
    <location>
        <begin position="40"/>
        <end position="59"/>
    </location>
</feature>
<evidence type="ECO:0000256" key="7">
    <source>
        <dbReference type="SAM" id="Phobius"/>
    </source>
</evidence>
<evidence type="ECO:0000313" key="9">
    <source>
        <dbReference type="EMBL" id="KAK0716053.1"/>
    </source>
</evidence>
<comment type="subcellular location">
    <subcellularLocation>
        <location evidence="1">Membrane</location>
        <topology evidence="1">Multi-pass membrane protein</topology>
    </subcellularLocation>
</comment>
<dbReference type="GO" id="GO:0016020">
    <property type="term" value="C:membrane"/>
    <property type="evidence" value="ECO:0007669"/>
    <property type="project" value="UniProtKB-SubCell"/>
</dbReference>
<protein>
    <recommendedName>
        <fullName evidence="8">Rhodopsin domain-containing protein</fullName>
    </recommendedName>
</protein>
<feature type="transmembrane region" description="Helical" evidence="7">
    <location>
        <begin position="234"/>
        <end position="256"/>
    </location>
</feature>
<evidence type="ECO:0000256" key="2">
    <source>
        <dbReference type="ARBA" id="ARBA00022692"/>
    </source>
</evidence>
<evidence type="ECO:0000256" key="3">
    <source>
        <dbReference type="ARBA" id="ARBA00022989"/>
    </source>
</evidence>
<feature type="domain" description="Rhodopsin" evidence="8">
    <location>
        <begin position="25"/>
        <end position="215"/>
    </location>
</feature>
<feature type="transmembrane region" description="Helical" evidence="7">
    <location>
        <begin position="127"/>
        <end position="151"/>
    </location>
</feature>
<evidence type="ECO:0000256" key="4">
    <source>
        <dbReference type="ARBA" id="ARBA00023136"/>
    </source>
</evidence>
<keyword evidence="2 7" id="KW-0812">Transmembrane</keyword>
<dbReference type="PANTHER" id="PTHR33048:SF110">
    <property type="entry name" value="UBID FAMILY DECARBOXYLASE"/>
    <property type="match status" value="1"/>
</dbReference>
<feature type="compositionally biased region" description="Polar residues" evidence="6">
    <location>
        <begin position="307"/>
        <end position="327"/>
    </location>
</feature>
<evidence type="ECO:0000259" key="8">
    <source>
        <dbReference type="Pfam" id="PF20684"/>
    </source>
</evidence>
<sequence>MDFIHTLAIESWTMYSVGMLLVCCRLYSRRLQLGTWKLGIDDWIMVFATANFTGVMVSVNEVAVNGSSYMDPEVAAGLTKEQHDAAVYGSKMTLVLEVFTLNCIWSVKACLLILYYRLTNTLRKQQLAVLFIAGFCVIAYILVMSLFLGYWCAPIYEYWAVPYNQSECATYYHHMMFATAWNISSDLMLLAIPFPIVFKTQLPLKKKIGLCCILVAILNRYFNFSNPNDLGYVYFYVAEVATAIYVGNIPLCWALIQRVFSAGPWSKSATNSHGTSGVGGSHGNRLRSTLKKGGDVFSRAGTKGGVISTTSRADPTPWSKSATGSKSGDSDDFDLENQSQREGSKDYVCPENVNDATNSTVELTRPWGGGPEEGSVQTKVHASRSRSPDNAQNGTFWLGDQEQGKGNIVKTVQISTVYRAQ</sequence>
<evidence type="ECO:0000313" key="10">
    <source>
        <dbReference type="Proteomes" id="UP001172102"/>
    </source>
</evidence>
<keyword evidence="10" id="KW-1185">Reference proteome</keyword>
<dbReference type="InterPro" id="IPR052337">
    <property type="entry name" value="SAT4-like"/>
</dbReference>
<dbReference type="EMBL" id="JAUKUA010000004">
    <property type="protein sequence ID" value="KAK0716053.1"/>
    <property type="molecule type" value="Genomic_DNA"/>
</dbReference>
<feature type="region of interest" description="Disordered" evidence="6">
    <location>
        <begin position="294"/>
        <end position="401"/>
    </location>
</feature>
<dbReference type="PANTHER" id="PTHR33048">
    <property type="entry name" value="PTH11-LIKE INTEGRAL MEMBRANE PROTEIN (AFU_ORTHOLOGUE AFUA_5G11245)"/>
    <property type="match status" value="1"/>
</dbReference>
<name>A0AA40AHR9_9PEZI</name>
<comment type="similarity">
    <text evidence="5">Belongs to the SAT4 family.</text>
</comment>
<dbReference type="Pfam" id="PF20684">
    <property type="entry name" value="Fung_rhodopsin"/>
    <property type="match status" value="1"/>
</dbReference>
<keyword evidence="4 7" id="KW-0472">Membrane</keyword>
<reference evidence="9" key="1">
    <citation type="submission" date="2023-06" db="EMBL/GenBank/DDBJ databases">
        <title>Genome-scale phylogeny and comparative genomics of the fungal order Sordariales.</title>
        <authorList>
            <consortium name="Lawrence Berkeley National Laboratory"/>
            <person name="Hensen N."/>
            <person name="Bonometti L."/>
            <person name="Westerberg I."/>
            <person name="Brannstrom I.O."/>
            <person name="Guillou S."/>
            <person name="Cros-Aarteil S."/>
            <person name="Calhoun S."/>
            <person name="Haridas S."/>
            <person name="Kuo A."/>
            <person name="Mondo S."/>
            <person name="Pangilinan J."/>
            <person name="Riley R."/>
            <person name="Labutti K."/>
            <person name="Andreopoulos B."/>
            <person name="Lipzen A."/>
            <person name="Chen C."/>
            <person name="Yanf M."/>
            <person name="Daum C."/>
            <person name="Ng V."/>
            <person name="Clum A."/>
            <person name="Steindorff A."/>
            <person name="Ohm R."/>
            <person name="Martin F."/>
            <person name="Silar P."/>
            <person name="Natvig D."/>
            <person name="Lalanne C."/>
            <person name="Gautier V."/>
            <person name="Ament-Velasquez S.L."/>
            <person name="Kruys A."/>
            <person name="Hutchinson M.I."/>
            <person name="Powell A.J."/>
            <person name="Barry K."/>
            <person name="Miller A.N."/>
            <person name="Grigoriev I.V."/>
            <person name="Debuchy R."/>
            <person name="Gladieux P."/>
            <person name="Thoren M.H."/>
            <person name="Johannesson H."/>
        </authorList>
    </citation>
    <scope>NUCLEOTIDE SEQUENCE</scope>
    <source>
        <strain evidence="9">SMH4607-1</strain>
    </source>
</reference>
<dbReference type="InterPro" id="IPR049326">
    <property type="entry name" value="Rhodopsin_dom_fungi"/>
</dbReference>
<evidence type="ECO:0000256" key="5">
    <source>
        <dbReference type="ARBA" id="ARBA00038359"/>
    </source>
</evidence>